<name>A0AAU7CRV7_9BACT</name>
<organism evidence="2">
    <name type="scientific">Singulisphaera sp. Ch08</name>
    <dbReference type="NCBI Taxonomy" id="3120278"/>
    <lineage>
        <taxon>Bacteria</taxon>
        <taxon>Pseudomonadati</taxon>
        <taxon>Planctomycetota</taxon>
        <taxon>Planctomycetia</taxon>
        <taxon>Isosphaerales</taxon>
        <taxon>Isosphaeraceae</taxon>
        <taxon>Singulisphaera</taxon>
    </lineage>
</organism>
<proteinExistence type="predicted"/>
<dbReference type="RefSeq" id="WP_406700589.1">
    <property type="nucleotide sequence ID" value="NZ_CP155447.1"/>
</dbReference>
<evidence type="ECO:0000256" key="1">
    <source>
        <dbReference type="SAM" id="MobiDB-lite"/>
    </source>
</evidence>
<reference evidence="2" key="1">
    <citation type="submission" date="2024-05" db="EMBL/GenBank/DDBJ databases">
        <title>Planctomycetes of the genus Singulisphaera possess chitinolytic capabilities.</title>
        <authorList>
            <person name="Ivanova A."/>
        </authorList>
    </citation>
    <scope>NUCLEOTIDE SEQUENCE</scope>
    <source>
        <strain evidence="2">Ch08T</strain>
    </source>
</reference>
<evidence type="ECO:0000313" key="2">
    <source>
        <dbReference type="EMBL" id="XBH07749.1"/>
    </source>
</evidence>
<accession>A0AAU7CRV7</accession>
<sequence>MADLRATPPMGDEHPESGSEIRPEDANDREEARDQPLTLGFSRSVLLAANTSNPAARGVLRDALNQALKGIDKGMEIKEKLDPYLTPLEQASRVPDAFDRLDGPVKSDSEITNNLRALARGWNREISPLASRTEQDWIVWSGLNVLDDNNAGAAVRKLEVMVEAMEHRRLIYQAGQSTVLALWSMDYLSSVKGLANGMVSTVLFDLAARREALETLARGEELATRGRNQAARALEAAQQSLPLSEAIRDATRPAALPESRYP</sequence>
<dbReference type="EMBL" id="CP155447">
    <property type="protein sequence ID" value="XBH07749.1"/>
    <property type="molecule type" value="Genomic_DNA"/>
</dbReference>
<protein>
    <submittedName>
        <fullName evidence="2">Uncharacterized protein</fullName>
    </submittedName>
</protein>
<feature type="compositionally biased region" description="Basic and acidic residues" evidence="1">
    <location>
        <begin position="11"/>
        <end position="34"/>
    </location>
</feature>
<feature type="region of interest" description="Disordered" evidence="1">
    <location>
        <begin position="1"/>
        <end position="36"/>
    </location>
</feature>
<dbReference type="AlphaFoldDB" id="A0AAU7CRV7"/>
<gene>
    <name evidence="2" type="ORF">V5E97_17465</name>
</gene>